<dbReference type="RefSeq" id="WP_140960177.1">
    <property type="nucleotide sequence ID" value="NZ_VEVQ02000002.1"/>
</dbReference>
<gene>
    <name evidence="2" type="ORF">FIA58_003650</name>
</gene>
<feature type="transmembrane region" description="Helical" evidence="1">
    <location>
        <begin position="6"/>
        <end position="29"/>
    </location>
</feature>
<keyword evidence="1" id="KW-0812">Transmembrane</keyword>
<evidence type="ECO:0000313" key="3">
    <source>
        <dbReference type="Proteomes" id="UP000817854"/>
    </source>
</evidence>
<proteinExistence type="predicted"/>
<accession>A0ABX0IPA3</accession>
<dbReference type="EMBL" id="VEVQ02000002">
    <property type="protein sequence ID" value="NHN24762.1"/>
    <property type="molecule type" value="Genomic_DNA"/>
</dbReference>
<evidence type="ECO:0008006" key="4">
    <source>
        <dbReference type="Google" id="ProtNLM"/>
    </source>
</evidence>
<keyword evidence="1" id="KW-1133">Transmembrane helix</keyword>
<feature type="transmembrane region" description="Helical" evidence="1">
    <location>
        <begin position="66"/>
        <end position="87"/>
    </location>
</feature>
<protein>
    <recommendedName>
        <fullName evidence="4">DUF2306 domain-containing protein</fullName>
    </recommendedName>
</protein>
<feature type="transmembrane region" description="Helical" evidence="1">
    <location>
        <begin position="127"/>
        <end position="148"/>
    </location>
</feature>
<keyword evidence="1" id="KW-0472">Membrane</keyword>
<reference evidence="3" key="1">
    <citation type="submission" date="2019-05" db="EMBL/GenBank/DDBJ databases">
        <title>Flavobacterium profundi sp. nov., isolated from a deep-sea seamount.</title>
        <authorList>
            <person name="Zhang D.-C."/>
        </authorList>
    </citation>
    <scope>NUCLEOTIDE SEQUENCE [LARGE SCALE GENOMIC DNA]</scope>
    <source>
        <strain evidence="3">EC11</strain>
    </source>
</reference>
<reference evidence="2 3" key="2">
    <citation type="submission" date="2019-05" db="EMBL/GenBank/DDBJ databases">
        <authorList>
            <person name="Lianzixin W."/>
        </authorList>
    </citation>
    <scope>NUCLEOTIDE SEQUENCE [LARGE SCALE GENOMIC DNA]</scope>
    <source>
        <strain evidence="2 3">EC11</strain>
    </source>
</reference>
<keyword evidence="3" id="KW-1185">Reference proteome</keyword>
<comment type="caution">
    <text evidence="2">The sequence shown here is derived from an EMBL/GenBank/DDBJ whole genome shotgun (WGS) entry which is preliminary data.</text>
</comment>
<evidence type="ECO:0000256" key="1">
    <source>
        <dbReference type="SAM" id="Phobius"/>
    </source>
</evidence>
<name>A0ABX0IPA3_9FLAO</name>
<reference evidence="2 3" key="3">
    <citation type="submission" date="2020-02" db="EMBL/GenBank/DDBJ databases">
        <title>Flavobacterium profundi sp. nov., isolated from a deep-sea seamount.</title>
        <authorList>
            <person name="Zhang D.-C."/>
        </authorList>
    </citation>
    <scope>NUCLEOTIDE SEQUENCE [LARGE SCALE GENOMIC DNA]</scope>
    <source>
        <strain evidence="2 3">EC11</strain>
    </source>
</reference>
<feature type="transmembrane region" description="Helical" evidence="1">
    <location>
        <begin position="160"/>
        <end position="179"/>
    </location>
</feature>
<feature type="transmembrane region" description="Helical" evidence="1">
    <location>
        <begin position="41"/>
        <end position="60"/>
    </location>
</feature>
<sequence length="209" mass="23072">MEQVITIAICIHAFLGGIGLISGLGSILLKKGSKPHKKMGKLFSISMLGSCLISLVIAWMPNHENLFLFLIGLFTIYLVLAGNRALTFKSKVKVDSIDLLLSGSMLFFSILMLLLGFYGLINSLNNSVLYVFFGSFGLFMTLKDFQFFRSTNKSKWLQNHVGKMVGALIASITAFIVAGLGLGNIISWLLPSFIGTIYIIYWSKKLSKK</sequence>
<evidence type="ECO:0000313" key="2">
    <source>
        <dbReference type="EMBL" id="NHN24762.1"/>
    </source>
</evidence>
<dbReference type="Proteomes" id="UP000817854">
    <property type="component" value="Unassembled WGS sequence"/>
</dbReference>
<organism evidence="2 3">
    <name type="scientific">Flavobacterium jejuense</name>
    <dbReference type="NCBI Taxonomy" id="1544455"/>
    <lineage>
        <taxon>Bacteria</taxon>
        <taxon>Pseudomonadati</taxon>
        <taxon>Bacteroidota</taxon>
        <taxon>Flavobacteriia</taxon>
        <taxon>Flavobacteriales</taxon>
        <taxon>Flavobacteriaceae</taxon>
        <taxon>Flavobacterium</taxon>
    </lineage>
</organism>
<feature type="transmembrane region" description="Helical" evidence="1">
    <location>
        <begin position="99"/>
        <end position="121"/>
    </location>
</feature>